<reference evidence="2" key="1">
    <citation type="journal article" date="2014" name="Front. Microbiol.">
        <title>High frequency of phylogenetically diverse reductive dehalogenase-homologous genes in deep subseafloor sedimentary metagenomes.</title>
        <authorList>
            <person name="Kawai M."/>
            <person name="Futagami T."/>
            <person name="Toyoda A."/>
            <person name="Takaki Y."/>
            <person name="Nishi S."/>
            <person name="Hori S."/>
            <person name="Arai W."/>
            <person name="Tsubouchi T."/>
            <person name="Morono Y."/>
            <person name="Uchiyama I."/>
            <person name="Ito T."/>
            <person name="Fujiyama A."/>
            <person name="Inagaki F."/>
            <person name="Takami H."/>
        </authorList>
    </citation>
    <scope>NUCLEOTIDE SEQUENCE</scope>
    <source>
        <strain evidence="2">Expedition CK06-06</strain>
    </source>
</reference>
<gene>
    <name evidence="2" type="ORF">S01H1_21115</name>
</gene>
<feature type="domain" description="Methylmalonyl-CoA mutase alpha/beta chain catalytic" evidence="1">
    <location>
        <begin position="23"/>
        <end position="259"/>
    </location>
</feature>
<evidence type="ECO:0000259" key="1">
    <source>
        <dbReference type="Pfam" id="PF01642"/>
    </source>
</evidence>
<protein>
    <recommendedName>
        <fullName evidence="1">Methylmalonyl-CoA mutase alpha/beta chain catalytic domain-containing protein</fullName>
    </recommendedName>
</protein>
<dbReference type="EMBL" id="BARS01011654">
    <property type="protein sequence ID" value="GAF92287.1"/>
    <property type="molecule type" value="Genomic_DNA"/>
</dbReference>
<dbReference type="AlphaFoldDB" id="X0TVX4"/>
<proteinExistence type="predicted"/>
<dbReference type="GO" id="GO:0031419">
    <property type="term" value="F:cobalamin binding"/>
    <property type="evidence" value="ECO:0007669"/>
    <property type="project" value="InterPro"/>
</dbReference>
<dbReference type="Pfam" id="PF01642">
    <property type="entry name" value="MM_CoA_mutase"/>
    <property type="match status" value="1"/>
</dbReference>
<feature type="non-terminal residue" evidence="2">
    <location>
        <position position="1"/>
    </location>
</feature>
<accession>X0TVX4</accession>
<sequence length="260" mass="29336">ETRRRTDFLLKEGMRGYREKQPVVLIEVDPPTTVGLDPDDPEAFGAVGLGGPSISTVADLDNILKGHNLAKTRFAPNCRFTCLPMLAMYIVCAEQRGYKESDLIGQSQNDALTRWLTTDIGGPSPNIQQKLRVALIKYTTEHLPKWNHTNLSGYHYGEMCATPSQQLGIVMAQAVELISDCMQAGLKPDDFVPRFSSQVHMGMSLFEEIAKLRAWRRLWAKTMKERFHCKNPRSLQYRMHVHTGGSSMTMEQPLNNIVRS</sequence>
<dbReference type="Gene3D" id="3.20.20.240">
    <property type="entry name" value="Methylmalonyl-CoA mutase"/>
    <property type="match status" value="1"/>
</dbReference>
<dbReference type="GO" id="GO:0016866">
    <property type="term" value="F:intramolecular transferase activity"/>
    <property type="evidence" value="ECO:0007669"/>
    <property type="project" value="InterPro"/>
</dbReference>
<dbReference type="PANTHER" id="PTHR48101">
    <property type="entry name" value="METHYLMALONYL-COA MUTASE, MITOCHONDRIAL-RELATED"/>
    <property type="match status" value="1"/>
</dbReference>
<dbReference type="SUPFAM" id="SSF51703">
    <property type="entry name" value="Cobalamin (vitamin B12)-dependent enzymes"/>
    <property type="match status" value="1"/>
</dbReference>
<name>X0TVX4_9ZZZZ</name>
<feature type="non-terminal residue" evidence="2">
    <location>
        <position position="260"/>
    </location>
</feature>
<comment type="caution">
    <text evidence="2">The sequence shown here is derived from an EMBL/GenBank/DDBJ whole genome shotgun (WGS) entry which is preliminary data.</text>
</comment>
<evidence type="ECO:0000313" key="2">
    <source>
        <dbReference type="EMBL" id="GAF92287.1"/>
    </source>
</evidence>
<dbReference type="InterPro" id="IPR016176">
    <property type="entry name" value="Cbl-dep_enz_cat"/>
</dbReference>
<organism evidence="2">
    <name type="scientific">marine sediment metagenome</name>
    <dbReference type="NCBI Taxonomy" id="412755"/>
    <lineage>
        <taxon>unclassified sequences</taxon>
        <taxon>metagenomes</taxon>
        <taxon>ecological metagenomes</taxon>
    </lineage>
</organism>
<dbReference type="InterPro" id="IPR006099">
    <property type="entry name" value="MeMalonylCoA_mutase_a/b_cat"/>
</dbReference>